<evidence type="ECO:0000313" key="2">
    <source>
        <dbReference type="Proteomes" id="UP000264753"/>
    </source>
</evidence>
<organism evidence="1 2">
    <name type="scientific">Thalassospira lucentensis</name>
    <dbReference type="NCBI Taxonomy" id="168935"/>
    <lineage>
        <taxon>Bacteria</taxon>
        <taxon>Pseudomonadati</taxon>
        <taxon>Pseudomonadota</taxon>
        <taxon>Alphaproteobacteria</taxon>
        <taxon>Rhodospirillales</taxon>
        <taxon>Thalassospiraceae</taxon>
        <taxon>Thalassospira</taxon>
    </lineage>
</organism>
<gene>
    <name evidence="1" type="ORF">DEF21_12095</name>
</gene>
<dbReference type="Proteomes" id="UP000264753">
    <property type="component" value="Unassembled WGS sequence"/>
</dbReference>
<accession>A0A358HTX1</accession>
<reference evidence="1 2" key="1">
    <citation type="journal article" date="2018" name="Nat. Biotechnol.">
        <title>A standardized bacterial taxonomy based on genome phylogeny substantially revises the tree of life.</title>
        <authorList>
            <person name="Parks D.H."/>
            <person name="Chuvochina M."/>
            <person name="Waite D.W."/>
            <person name="Rinke C."/>
            <person name="Skarshewski A."/>
            <person name="Chaumeil P.A."/>
            <person name="Hugenholtz P."/>
        </authorList>
    </citation>
    <scope>NUCLEOTIDE SEQUENCE [LARGE SCALE GENOMIC DNA]</scope>
    <source>
        <strain evidence="1">UBA8707</strain>
    </source>
</reference>
<name>A0A358HTX1_9PROT</name>
<dbReference type="GO" id="GO:0008168">
    <property type="term" value="F:methyltransferase activity"/>
    <property type="evidence" value="ECO:0007669"/>
    <property type="project" value="UniProtKB-KW"/>
</dbReference>
<proteinExistence type="predicted"/>
<protein>
    <submittedName>
        <fullName evidence="1">Class I SAM-dependent methyltransferase</fullName>
    </submittedName>
</protein>
<dbReference type="GO" id="GO:0032259">
    <property type="term" value="P:methylation"/>
    <property type="evidence" value="ECO:0007669"/>
    <property type="project" value="UniProtKB-KW"/>
</dbReference>
<evidence type="ECO:0000313" key="1">
    <source>
        <dbReference type="EMBL" id="HBU98629.1"/>
    </source>
</evidence>
<feature type="non-terminal residue" evidence="1">
    <location>
        <position position="77"/>
    </location>
</feature>
<dbReference type="AlphaFoldDB" id="A0A358HTX1"/>
<comment type="caution">
    <text evidence="1">The sequence shown here is derived from an EMBL/GenBank/DDBJ whole genome shotgun (WGS) entry which is preliminary data.</text>
</comment>
<dbReference type="EMBL" id="DOOG01000100">
    <property type="protein sequence ID" value="HBU98629.1"/>
    <property type="molecule type" value="Genomic_DNA"/>
</dbReference>
<keyword evidence="1" id="KW-0489">Methyltransferase</keyword>
<keyword evidence="1" id="KW-0808">Transferase</keyword>
<sequence>MNLDWTQKKVLDFFREHVTRGTLIFRVDDRHEVVLGDGQEPKAAMTIPDWGNTLKMALTPDPGFGEAFMRSGFDLVS</sequence>